<keyword evidence="6" id="KW-0813">Transport</keyword>
<organism evidence="8 9">
    <name type="scientific">Nocardiopsis aegyptia</name>
    <dbReference type="NCBI Taxonomy" id="220378"/>
    <lineage>
        <taxon>Bacteria</taxon>
        <taxon>Bacillati</taxon>
        <taxon>Actinomycetota</taxon>
        <taxon>Actinomycetes</taxon>
        <taxon>Streptosporangiales</taxon>
        <taxon>Nocardiopsidaceae</taxon>
        <taxon>Nocardiopsis</taxon>
    </lineage>
</organism>
<accession>A0A7Z0J9H3</accession>
<gene>
    <name evidence="8" type="ORF">HNR10_001588</name>
</gene>
<feature type="transmembrane region" description="Helical" evidence="6">
    <location>
        <begin position="44"/>
        <end position="70"/>
    </location>
</feature>
<dbReference type="GO" id="GO:0140359">
    <property type="term" value="F:ABC-type transporter activity"/>
    <property type="evidence" value="ECO:0007669"/>
    <property type="project" value="InterPro"/>
</dbReference>
<dbReference type="EMBL" id="JACCFS010000001">
    <property type="protein sequence ID" value="NYJ33707.1"/>
    <property type="molecule type" value="Genomic_DNA"/>
</dbReference>
<comment type="subcellular location">
    <subcellularLocation>
        <location evidence="6">Cell membrane</location>
        <topology evidence="6">Multi-pass membrane protein</topology>
    </subcellularLocation>
    <subcellularLocation>
        <location evidence="1">Membrane</location>
        <topology evidence="1">Multi-pass membrane protein</topology>
    </subcellularLocation>
</comment>
<evidence type="ECO:0000313" key="8">
    <source>
        <dbReference type="EMBL" id="NYJ33707.1"/>
    </source>
</evidence>
<evidence type="ECO:0000256" key="6">
    <source>
        <dbReference type="RuleBase" id="RU361157"/>
    </source>
</evidence>
<comment type="caution">
    <text evidence="8">The sequence shown here is derived from an EMBL/GenBank/DDBJ whole genome shotgun (WGS) entry which is preliminary data.</text>
</comment>
<reference evidence="8 9" key="1">
    <citation type="submission" date="2020-07" db="EMBL/GenBank/DDBJ databases">
        <title>Sequencing the genomes of 1000 actinobacteria strains.</title>
        <authorList>
            <person name="Klenk H.-P."/>
        </authorList>
    </citation>
    <scope>NUCLEOTIDE SEQUENCE [LARGE SCALE GENOMIC DNA]</scope>
    <source>
        <strain evidence="8 9">DSM 44442</strain>
    </source>
</reference>
<evidence type="ECO:0000256" key="5">
    <source>
        <dbReference type="ARBA" id="ARBA00023251"/>
    </source>
</evidence>
<feature type="transmembrane region" description="Helical" evidence="6">
    <location>
        <begin position="153"/>
        <end position="180"/>
    </location>
</feature>
<dbReference type="PROSITE" id="PS51012">
    <property type="entry name" value="ABC_TM2"/>
    <property type="match status" value="1"/>
</dbReference>
<keyword evidence="4 6" id="KW-0472">Membrane</keyword>
<feature type="domain" description="ABC transmembrane type-2" evidence="7">
    <location>
        <begin position="42"/>
        <end position="269"/>
    </location>
</feature>
<feature type="transmembrane region" description="Helical" evidence="6">
    <location>
        <begin position="76"/>
        <end position="98"/>
    </location>
</feature>
<name>A0A7Z0J9H3_9ACTN</name>
<comment type="similarity">
    <text evidence="6">Belongs to the ABC-2 integral membrane protein family.</text>
</comment>
<sequence>MATRAEPVTPDRALAHGTLRGAITDTLVLTERSLRHIPRIPEQFVFATVNPIIFVLLFRYVFGGAILTPGMGYTDFLMAGILVQTVAFGAVNSGIGLAEDMKRGLVDRFRSLPMAPSAVLSGRILADMVRNSLIIVVAVLVGLAVGFRPSAGAAGWAGGIALLLLVSLAFSWISSLIGLLVRNAEGVQSANYVWLLPLTFASSAFVPTDSMPTGLRVFAEYQPITVIVDALRSFLLDQPLGWQGWGAFAWCFAIVAVSAPVAVRGFHHRATR</sequence>
<keyword evidence="9" id="KW-1185">Reference proteome</keyword>
<dbReference type="InterPro" id="IPR013525">
    <property type="entry name" value="ABC2_TM"/>
</dbReference>
<evidence type="ECO:0000256" key="2">
    <source>
        <dbReference type="ARBA" id="ARBA00022692"/>
    </source>
</evidence>
<evidence type="ECO:0000256" key="1">
    <source>
        <dbReference type="ARBA" id="ARBA00004141"/>
    </source>
</evidence>
<protein>
    <recommendedName>
        <fullName evidence="6">Transport permease protein</fullName>
    </recommendedName>
</protein>
<dbReference type="Proteomes" id="UP000572051">
    <property type="component" value="Unassembled WGS sequence"/>
</dbReference>
<dbReference type="InterPro" id="IPR047817">
    <property type="entry name" value="ABC2_TM_bact-type"/>
</dbReference>
<feature type="transmembrane region" description="Helical" evidence="6">
    <location>
        <begin position="128"/>
        <end position="147"/>
    </location>
</feature>
<dbReference type="GO" id="GO:0043190">
    <property type="term" value="C:ATP-binding cassette (ABC) transporter complex"/>
    <property type="evidence" value="ECO:0007669"/>
    <property type="project" value="InterPro"/>
</dbReference>
<dbReference type="Pfam" id="PF01061">
    <property type="entry name" value="ABC2_membrane"/>
    <property type="match status" value="1"/>
</dbReference>
<dbReference type="InterPro" id="IPR051784">
    <property type="entry name" value="Nod_factor_ABC_transporter"/>
</dbReference>
<evidence type="ECO:0000259" key="7">
    <source>
        <dbReference type="PROSITE" id="PS51012"/>
    </source>
</evidence>
<evidence type="ECO:0000256" key="3">
    <source>
        <dbReference type="ARBA" id="ARBA00022989"/>
    </source>
</evidence>
<dbReference type="PANTHER" id="PTHR43229:SF2">
    <property type="entry name" value="NODULATION PROTEIN J"/>
    <property type="match status" value="1"/>
</dbReference>
<dbReference type="PIRSF" id="PIRSF006648">
    <property type="entry name" value="DrrB"/>
    <property type="match status" value="1"/>
</dbReference>
<dbReference type="PANTHER" id="PTHR43229">
    <property type="entry name" value="NODULATION PROTEIN J"/>
    <property type="match status" value="1"/>
</dbReference>
<feature type="transmembrane region" description="Helical" evidence="6">
    <location>
        <begin position="192"/>
        <end position="208"/>
    </location>
</feature>
<dbReference type="InterPro" id="IPR000412">
    <property type="entry name" value="ABC_2_transport"/>
</dbReference>
<feature type="transmembrane region" description="Helical" evidence="6">
    <location>
        <begin position="242"/>
        <end position="263"/>
    </location>
</feature>
<evidence type="ECO:0000256" key="4">
    <source>
        <dbReference type="ARBA" id="ARBA00023136"/>
    </source>
</evidence>
<keyword evidence="5" id="KW-0046">Antibiotic resistance</keyword>
<keyword evidence="6" id="KW-1003">Cell membrane</keyword>
<evidence type="ECO:0000313" key="9">
    <source>
        <dbReference type="Proteomes" id="UP000572051"/>
    </source>
</evidence>
<dbReference type="GO" id="GO:0046677">
    <property type="term" value="P:response to antibiotic"/>
    <property type="evidence" value="ECO:0007669"/>
    <property type="project" value="UniProtKB-KW"/>
</dbReference>
<keyword evidence="3 6" id="KW-1133">Transmembrane helix</keyword>
<proteinExistence type="inferred from homology"/>
<dbReference type="RefSeq" id="WP_218897659.1">
    <property type="nucleotide sequence ID" value="NZ_JACCFS010000001.1"/>
</dbReference>
<dbReference type="AlphaFoldDB" id="A0A7Z0J9H3"/>
<keyword evidence="2 6" id="KW-0812">Transmembrane</keyword>